<comment type="caution">
    <text evidence="4">The sequence shown here is derived from an EMBL/GenBank/DDBJ whole genome shotgun (WGS) entry which is preliminary data.</text>
</comment>
<dbReference type="PANTHER" id="PTHR43333:SF1">
    <property type="entry name" value="D-ISOMER SPECIFIC 2-HYDROXYACID DEHYDROGENASE NAD-BINDING DOMAIN-CONTAINING PROTEIN"/>
    <property type="match status" value="1"/>
</dbReference>
<keyword evidence="1" id="KW-0560">Oxidoreductase</keyword>
<evidence type="ECO:0000313" key="4">
    <source>
        <dbReference type="EMBL" id="MFB9817936.1"/>
    </source>
</evidence>
<protein>
    <submittedName>
        <fullName evidence="4">D-2-hydroxyacid dehydrogenase</fullName>
    </submittedName>
</protein>
<evidence type="ECO:0000313" key="5">
    <source>
        <dbReference type="Proteomes" id="UP001589702"/>
    </source>
</evidence>
<dbReference type="InterPro" id="IPR036291">
    <property type="entry name" value="NAD(P)-bd_dom_sf"/>
</dbReference>
<feature type="domain" description="D-isomer specific 2-hydroxyacid dehydrogenase NAD-binding" evidence="3">
    <location>
        <begin position="101"/>
        <end position="274"/>
    </location>
</feature>
<dbReference type="SUPFAM" id="SSF51735">
    <property type="entry name" value="NAD(P)-binding Rossmann-fold domains"/>
    <property type="match status" value="1"/>
</dbReference>
<dbReference type="RefSeq" id="WP_234753483.1">
    <property type="nucleotide sequence ID" value="NZ_BAAAWN010000001.1"/>
</dbReference>
<dbReference type="Gene3D" id="3.40.50.720">
    <property type="entry name" value="NAD(P)-binding Rossmann-like Domain"/>
    <property type="match status" value="2"/>
</dbReference>
<keyword evidence="5" id="KW-1185">Reference proteome</keyword>
<dbReference type="InterPro" id="IPR006140">
    <property type="entry name" value="D-isomer_DH_NAD-bd"/>
</dbReference>
<sequence>MIRVVVDPGCPTGVPETVKGLRGLDVVLAPDRDAVAAELAAGAEVLVTSYWRDDFLTPSLRWVAGNGAGTDQYPLEDFSRNGIELTTAHGVHASCVAEHAFALLLGVTRGIGQSVRNSEAHRWSPMTVDELCGKKMAIIGLGRIGEEVARRAIAWGMEVAGLKRTPETYKGCVPVVRGPGALHELCSWADILMITAPATNETRGLIGAEEFALLGAGWLVNVGRGPLVDSDALLVALRDGELRGAGIDVTDPEPLPQDSPLWDCPDLIITPHIGGDSPNFAPRWAQIFEHNLVAYAGLADWRNRLEHAASEVSA</sequence>
<organism evidence="4 5">
    <name type="scientific">Arthrobacter ramosus</name>
    <dbReference type="NCBI Taxonomy" id="1672"/>
    <lineage>
        <taxon>Bacteria</taxon>
        <taxon>Bacillati</taxon>
        <taxon>Actinomycetota</taxon>
        <taxon>Actinomycetes</taxon>
        <taxon>Micrococcales</taxon>
        <taxon>Micrococcaceae</taxon>
        <taxon>Arthrobacter</taxon>
    </lineage>
</organism>
<dbReference type="Proteomes" id="UP001589702">
    <property type="component" value="Unassembled WGS sequence"/>
</dbReference>
<dbReference type="SUPFAM" id="SSF52283">
    <property type="entry name" value="Formate/glycerate dehydrogenase catalytic domain-like"/>
    <property type="match status" value="1"/>
</dbReference>
<accession>A0ABV5XT55</accession>
<dbReference type="CDD" id="cd05300">
    <property type="entry name" value="2-Hacid_dh_1"/>
    <property type="match status" value="1"/>
</dbReference>
<keyword evidence="2" id="KW-0520">NAD</keyword>
<dbReference type="PANTHER" id="PTHR43333">
    <property type="entry name" value="2-HACID_DH_C DOMAIN-CONTAINING PROTEIN"/>
    <property type="match status" value="1"/>
</dbReference>
<evidence type="ECO:0000256" key="1">
    <source>
        <dbReference type="ARBA" id="ARBA00023002"/>
    </source>
</evidence>
<evidence type="ECO:0000259" key="3">
    <source>
        <dbReference type="Pfam" id="PF02826"/>
    </source>
</evidence>
<reference evidence="4 5" key="1">
    <citation type="submission" date="2024-09" db="EMBL/GenBank/DDBJ databases">
        <authorList>
            <person name="Sun Q."/>
            <person name="Mori K."/>
        </authorList>
    </citation>
    <scope>NUCLEOTIDE SEQUENCE [LARGE SCALE GENOMIC DNA]</scope>
    <source>
        <strain evidence="4 5">JCM 1334</strain>
    </source>
</reference>
<evidence type="ECO:0000256" key="2">
    <source>
        <dbReference type="ARBA" id="ARBA00023027"/>
    </source>
</evidence>
<name>A0ABV5XT55_ARTRM</name>
<proteinExistence type="predicted"/>
<dbReference type="EMBL" id="JBHMBC010000002">
    <property type="protein sequence ID" value="MFB9817936.1"/>
    <property type="molecule type" value="Genomic_DNA"/>
</dbReference>
<dbReference type="Pfam" id="PF02826">
    <property type="entry name" value="2-Hacid_dh_C"/>
    <property type="match status" value="1"/>
</dbReference>
<gene>
    <name evidence="4" type="ORF">ACFFP1_00300</name>
</gene>